<evidence type="ECO:0000313" key="1">
    <source>
        <dbReference type="EMBL" id="EJD39702.1"/>
    </source>
</evidence>
<dbReference type="AlphaFoldDB" id="J0WXJ4"/>
<dbReference type="Proteomes" id="UP000006514">
    <property type="component" value="Unassembled WGS sequence"/>
</dbReference>
<proteinExistence type="predicted"/>
<reference evidence="2" key="1">
    <citation type="journal article" date="2012" name="Science">
        <title>The Paleozoic origin of enzymatic lignin decomposition reconstructed from 31 fungal genomes.</title>
        <authorList>
            <person name="Floudas D."/>
            <person name="Binder M."/>
            <person name="Riley R."/>
            <person name="Barry K."/>
            <person name="Blanchette R.A."/>
            <person name="Henrissat B."/>
            <person name="Martinez A.T."/>
            <person name="Otillar R."/>
            <person name="Spatafora J.W."/>
            <person name="Yadav J.S."/>
            <person name="Aerts A."/>
            <person name="Benoit I."/>
            <person name="Boyd A."/>
            <person name="Carlson A."/>
            <person name="Copeland A."/>
            <person name="Coutinho P.M."/>
            <person name="de Vries R.P."/>
            <person name="Ferreira P."/>
            <person name="Findley K."/>
            <person name="Foster B."/>
            <person name="Gaskell J."/>
            <person name="Glotzer D."/>
            <person name="Gorecki P."/>
            <person name="Heitman J."/>
            <person name="Hesse C."/>
            <person name="Hori C."/>
            <person name="Igarashi K."/>
            <person name="Jurgens J.A."/>
            <person name="Kallen N."/>
            <person name="Kersten P."/>
            <person name="Kohler A."/>
            <person name="Kuees U."/>
            <person name="Kumar T.K.A."/>
            <person name="Kuo A."/>
            <person name="LaButti K."/>
            <person name="Larrondo L.F."/>
            <person name="Lindquist E."/>
            <person name="Ling A."/>
            <person name="Lombard V."/>
            <person name="Lucas S."/>
            <person name="Lundell T."/>
            <person name="Martin R."/>
            <person name="McLaughlin D.J."/>
            <person name="Morgenstern I."/>
            <person name="Morin E."/>
            <person name="Murat C."/>
            <person name="Nagy L.G."/>
            <person name="Nolan M."/>
            <person name="Ohm R.A."/>
            <person name="Patyshakuliyeva A."/>
            <person name="Rokas A."/>
            <person name="Ruiz-Duenas F.J."/>
            <person name="Sabat G."/>
            <person name="Salamov A."/>
            <person name="Samejima M."/>
            <person name="Schmutz J."/>
            <person name="Slot J.C."/>
            <person name="St John F."/>
            <person name="Stenlid J."/>
            <person name="Sun H."/>
            <person name="Sun S."/>
            <person name="Syed K."/>
            <person name="Tsang A."/>
            <person name="Wiebenga A."/>
            <person name="Young D."/>
            <person name="Pisabarro A."/>
            <person name="Eastwood D.C."/>
            <person name="Martin F."/>
            <person name="Cullen D."/>
            <person name="Grigoriev I.V."/>
            <person name="Hibbett D.S."/>
        </authorList>
    </citation>
    <scope>NUCLEOTIDE SEQUENCE [LARGE SCALE GENOMIC DNA]</scope>
    <source>
        <strain evidence="2">TFB10046</strain>
    </source>
</reference>
<evidence type="ECO:0000313" key="2">
    <source>
        <dbReference type="Proteomes" id="UP000006514"/>
    </source>
</evidence>
<keyword evidence="2" id="KW-1185">Reference proteome</keyword>
<dbReference type="InterPro" id="IPR036047">
    <property type="entry name" value="F-box-like_dom_sf"/>
</dbReference>
<accession>J0WXJ4</accession>
<gene>
    <name evidence="1" type="ORF">AURDEDRAFT_171151</name>
</gene>
<evidence type="ECO:0008006" key="3">
    <source>
        <dbReference type="Google" id="ProtNLM"/>
    </source>
</evidence>
<dbReference type="InParanoid" id="J0WXJ4"/>
<dbReference type="EMBL" id="JH687810">
    <property type="protein sequence ID" value="EJD39702.1"/>
    <property type="molecule type" value="Genomic_DNA"/>
</dbReference>
<organism evidence="1 2">
    <name type="scientific">Auricularia subglabra (strain TFB-10046 / SS5)</name>
    <name type="common">White-rot fungus</name>
    <name type="synonym">Auricularia delicata (strain TFB10046)</name>
    <dbReference type="NCBI Taxonomy" id="717982"/>
    <lineage>
        <taxon>Eukaryota</taxon>
        <taxon>Fungi</taxon>
        <taxon>Dikarya</taxon>
        <taxon>Basidiomycota</taxon>
        <taxon>Agaricomycotina</taxon>
        <taxon>Agaricomycetes</taxon>
        <taxon>Auriculariales</taxon>
        <taxon>Auriculariaceae</taxon>
        <taxon>Auricularia</taxon>
    </lineage>
</organism>
<dbReference type="KEGG" id="adl:AURDEDRAFT_171151"/>
<name>J0WXJ4_AURST</name>
<sequence length="152" mass="17276">MDAYAAGLVGRPFGSETPLTSDDMPLELLCRVIKDIPRHRLWRAARICRRFHEVALEVGLCAPMRVDCCRPEISASQLDALDGALLYTCVATIKRVPLSLTVDMHCPLEEFEHSGDDIRHDQQDLLFPRLERALPFLIHLYLNADDCLVHRL</sequence>
<protein>
    <recommendedName>
        <fullName evidence="3">F-box domain-containing protein</fullName>
    </recommendedName>
</protein>
<dbReference type="SUPFAM" id="SSF81383">
    <property type="entry name" value="F-box domain"/>
    <property type="match status" value="1"/>
</dbReference>